<evidence type="ECO:0000313" key="4">
    <source>
        <dbReference type="EMBL" id="AYG96161.1"/>
    </source>
</evidence>
<organism evidence="4 5">
    <name type="scientific">Brevundimonas naejangsanensis</name>
    <dbReference type="NCBI Taxonomy" id="588932"/>
    <lineage>
        <taxon>Bacteria</taxon>
        <taxon>Pseudomonadati</taxon>
        <taxon>Pseudomonadota</taxon>
        <taxon>Alphaproteobacteria</taxon>
        <taxon>Caulobacterales</taxon>
        <taxon>Caulobacteraceae</taxon>
        <taxon>Brevundimonas</taxon>
    </lineage>
</organism>
<feature type="chain" id="PRO_5019801451" evidence="2">
    <location>
        <begin position="23"/>
        <end position="223"/>
    </location>
</feature>
<dbReference type="GO" id="GO:0042834">
    <property type="term" value="F:peptidoglycan binding"/>
    <property type="evidence" value="ECO:0007669"/>
    <property type="project" value="InterPro"/>
</dbReference>
<dbReference type="Pfam" id="PF05036">
    <property type="entry name" value="SPOR"/>
    <property type="match status" value="1"/>
</dbReference>
<feature type="region of interest" description="Disordered" evidence="1">
    <location>
        <begin position="49"/>
        <end position="72"/>
    </location>
</feature>
<accession>A0A494RIF5</accession>
<evidence type="ECO:0000256" key="1">
    <source>
        <dbReference type="SAM" id="MobiDB-lite"/>
    </source>
</evidence>
<name>A0A494RIF5_9CAUL</name>
<feature type="compositionally biased region" description="Low complexity" evidence="1">
    <location>
        <begin position="56"/>
        <end position="69"/>
    </location>
</feature>
<feature type="domain" description="SPOR" evidence="3">
    <location>
        <begin position="132"/>
        <end position="217"/>
    </location>
</feature>
<dbReference type="Proteomes" id="UP000276984">
    <property type="component" value="Chromosome"/>
</dbReference>
<dbReference type="PROSITE" id="PS51724">
    <property type="entry name" value="SPOR"/>
    <property type="match status" value="1"/>
</dbReference>
<evidence type="ECO:0000313" key="5">
    <source>
        <dbReference type="Proteomes" id="UP000276984"/>
    </source>
</evidence>
<reference evidence="4 5" key="1">
    <citation type="submission" date="2018-10" db="EMBL/GenBank/DDBJ databases">
        <title>Complete genome sequence of Brevundimonas naejangsanensis BRV3.</title>
        <authorList>
            <person name="Berrios L."/>
            <person name="Ely B."/>
        </authorList>
    </citation>
    <scope>NUCLEOTIDE SEQUENCE [LARGE SCALE GENOMIC DNA]</scope>
    <source>
        <strain evidence="4 5">BRV3</strain>
    </source>
</reference>
<dbReference type="RefSeq" id="WP_121483273.1">
    <property type="nucleotide sequence ID" value="NZ_CP032707.1"/>
</dbReference>
<sequence length="223" mass="22790">MAQLAPHRPRVLVALAAGLALAGCGVNERDPHRFAALADSVAAIPVSAEAGEEAEPASTAEAARASPNAKAKGAPLKVELLTPHELWDARDSVAGKARMAAVALPSGFRDPEAPISERPSAVEPEARRVAPPSAAGTRSVQLGAFSSEEGARAAWARLNRGPDAAVLAGLQPVYEGVDVGGRRLVRLKVAAAPERAQALCRAVAASDPWCARAAEARPSTGAA</sequence>
<feature type="signal peptide" evidence="2">
    <location>
        <begin position="1"/>
        <end position="22"/>
    </location>
</feature>
<protein>
    <submittedName>
        <fullName evidence="4">SPOR domain-containing protein</fullName>
    </submittedName>
</protein>
<evidence type="ECO:0000259" key="3">
    <source>
        <dbReference type="PROSITE" id="PS51724"/>
    </source>
</evidence>
<gene>
    <name evidence="4" type="ORF">D8I30_14020</name>
</gene>
<evidence type="ECO:0000256" key="2">
    <source>
        <dbReference type="SAM" id="SignalP"/>
    </source>
</evidence>
<keyword evidence="5" id="KW-1185">Reference proteome</keyword>
<keyword evidence="2" id="KW-0732">Signal</keyword>
<proteinExistence type="predicted"/>
<dbReference type="AlphaFoldDB" id="A0A494RIF5"/>
<dbReference type="EMBL" id="CP032707">
    <property type="protein sequence ID" value="AYG96161.1"/>
    <property type="molecule type" value="Genomic_DNA"/>
</dbReference>
<dbReference type="InterPro" id="IPR007730">
    <property type="entry name" value="SPOR-like_dom"/>
</dbReference>
<dbReference type="OrthoDB" id="7203131at2"/>